<feature type="domain" description="Nitroreductase" evidence="8">
    <location>
        <begin position="5"/>
        <end position="183"/>
    </location>
</feature>
<protein>
    <submittedName>
        <fullName evidence="9">NAD(P)H-dependent oxidoreductase</fullName>
    </submittedName>
</protein>
<evidence type="ECO:0000256" key="5">
    <source>
        <dbReference type="ARBA" id="ARBA00022857"/>
    </source>
</evidence>
<keyword evidence="3" id="KW-0285">Flavoprotein</keyword>
<dbReference type="PANTHER" id="PTHR43673:SF2">
    <property type="entry name" value="NITROREDUCTASE"/>
    <property type="match status" value="1"/>
</dbReference>
<evidence type="ECO:0000256" key="4">
    <source>
        <dbReference type="ARBA" id="ARBA00022643"/>
    </source>
</evidence>
<evidence type="ECO:0000256" key="1">
    <source>
        <dbReference type="ARBA" id="ARBA00001917"/>
    </source>
</evidence>
<sequence>MLESLRWRYATKKFDASKKISGEDLEYLKESIRLSPSSYGLQLFKVLIIEDEDLRKKLRPAAWDQSQITDASHLFVFCNYIKVEDEHIDEYVQLKADALGIDFSELSGYGDFVKGVLKEKDPKEVTAWTARQPYIALGNLLTACATQKIDACPMEGFEPEKFSEILGLEAANLQPVVLATVGYRSAEDQTKDQPKVRKPADRIFESR</sequence>
<evidence type="ECO:0000256" key="6">
    <source>
        <dbReference type="ARBA" id="ARBA00023002"/>
    </source>
</evidence>
<dbReference type="EMBL" id="AP025292">
    <property type="protein sequence ID" value="BDC98721.1"/>
    <property type="molecule type" value="Genomic_DNA"/>
</dbReference>
<gene>
    <name evidence="9" type="ORF">PEPS_10020</name>
</gene>
<comment type="cofactor">
    <cofactor evidence="1">
        <name>FMN</name>
        <dbReference type="ChEBI" id="CHEBI:58210"/>
    </cofactor>
</comment>
<evidence type="ECO:0000259" key="8">
    <source>
        <dbReference type="Pfam" id="PF00881"/>
    </source>
</evidence>
<evidence type="ECO:0000313" key="10">
    <source>
        <dbReference type="Proteomes" id="UP001354989"/>
    </source>
</evidence>
<dbReference type="InterPro" id="IPR000415">
    <property type="entry name" value="Nitroreductase-like"/>
</dbReference>
<dbReference type="InterPro" id="IPR033878">
    <property type="entry name" value="NfsB-like"/>
</dbReference>
<keyword evidence="5" id="KW-0521">NADP</keyword>
<proteinExistence type="inferred from homology"/>
<keyword evidence="4" id="KW-0288">FMN</keyword>
<keyword evidence="10" id="KW-1185">Reference proteome</keyword>
<keyword evidence="6" id="KW-0560">Oxidoreductase</keyword>
<accession>A0ABM7VCQ6</accession>
<organism evidence="9 10">
    <name type="scientific">Persicobacter psychrovividus</name>
    <dbReference type="NCBI Taxonomy" id="387638"/>
    <lineage>
        <taxon>Bacteria</taxon>
        <taxon>Pseudomonadati</taxon>
        <taxon>Bacteroidota</taxon>
        <taxon>Cytophagia</taxon>
        <taxon>Cytophagales</taxon>
        <taxon>Persicobacteraceae</taxon>
        <taxon>Persicobacter</taxon>
    </lineage>
</organism>
<dbReference type="Proteomes" id="UP001354989">
    <property type="component" value="Chromosome"/>
</dbReference>
<dbReference type="SUPFAM" id="SSF55469">
    <property type="entry name" value="FMN-dependent nitroreductase-like"/>
    <property type="match status" value="1"/>
</dbReference>
<dbReference type="CDD" id="cd02149">
    <property type="entry name" value="NfsB-like"/>
    <property type="match status" value="1"/>
</dbReference>
<evidence type="ECO:0000313" key="9">
    <source>
        <dbReference type="EMBL" id="BDC98721.1"/>
    </source>
</evidence>
<evidence type="ECO:0000256" key="2">
    <source>
        <dbReference type="ARBA" id="ARBA00007118"/>
    </source>
</evidence>
<dbReference type="Gene3D" id="3.40.109.10">
    <property type="entry name" value="NADH Oxidase"/>
    <property type="match status" value="1"/>
</dbReference>
<reference evidence="9 10" key="1">
    <citation type="submission" date="2021-12" db="EMBL/GenBank/DDBJ databases">
        <title>Genome sequencing of bacteria with rrn-lacking chromosome and rrn-plasmid.</title>
        <authorList>
            <person name="Anda M."/>
            <person name="Iwasaki W."/>
        </authorList>
    </citation>
    <scope>NUCLEOTIDE SEQUENCE [LARGE SCALE GENOMIC DNA]</scope>
    <source>
        <strain evidence="9 10">NBRC 101262</strain>
    </source>
</reference>
<feature type="region of interest" description="Disordered" evidence="7">
    <location>
        <begin position="185"/>
        <end position="207"/>
    </location>
</feature>
<dbReference type="InterPro" id="IPR029479">
    <property type="entry name" value="Nitroreductase"/>
</dbReference>
<comment type="similarity">
    <text evidence="2">Belongs to the nitroreductase family.</text>
</comment>
<dbReference type="PANTHER" id="PTHR43673">
    <property type="entry name" value="NAD(P)H NITROREDUCTASE YDGI-RELATED"/>
    <property type="match status" value="1"/>
</dbReference>
<evidence type="ECO:0000256" key="3">
    <source>
        <dbReference type="ARBA" id="ARBA00022630"/>
    </source>
</evidence>
<evidence type="ECO:0000256" key="7">
    <source>
        <dbReference type="SAM" id="MobiDB-lite"/>
    </source>
</evidence>
<dbReference type="Pfam" id="PF00881">
    <property type="entry name" value="Nitroreductase"/>
    <property type="match status" value="1"/>
</dbReference>
<name>A0ABM7VCQ6_9BACT</name>